<evidence type="ECO:0008006" key="5">
    <source>
        <dbReference type="Google" id="ProtNLM"/>
    </source>
</evidence>
<accession>A0A0M2NKY3</accession>
<dbReference type="AlphaFoldDB" id="A0A0M2NKY3"/>
<dbReference type="RefSeq" id="WP_046443506.1">
    <property type="nucleotide sequence ID" value="NZ_JAXDTA010000150.1"/>
</dbReference>
<feature type="region of interest" description="Disordered" evidence="1">
    <location>
        <begin position="26"/>
        <end position="65"/>
    </location>
</feature>
<evidence type="ECO:0000313" key="4">
    <source>
        <dbReference type="Proteomes" id="UP000034076"/>
    </source>
</evidence>
<comment type="caution">
    <text evidence="3">The sequence shown here is derived from an EMBL/GenBank/DDBJ whole genome shotgun (WGS) entry which is preliminary data.</text>
</comment>
<feature type="chain" id="PRO_5039594763" description="Lipoprotein" evidence="2">
    <location>
        <begin position="25"/>
        <end position="145"/>
    </location>
</feature>
<keyword evidence="2" id="KW-0732">Signal</keyword>
<feature type="compositionally biased region" description="Polar residues" evidence="1">
    <location>
        <begin position="26"/>
        <end position="37"/>
    </location>
</feature>
<proteinExistence type="predicted"/>
<dbReference type="PROSITE" id="PS51257">
    <property type="entry name" value="PROKAR_LIPOPROTEIN"/>
    <property type="match status" value="1"/>
</dbReference>
<gene>
    <name evidence="3" type="ORF">CHK_1634</name>
</gene>
<reference evidence="3 4" key="1">
    <citation type="submission" date="2015-04" db="EMBL/GenBank/DDBJ databases">
        <title>Draft genome sequence of bacteremic isolate Catabacter hongkongensis type strain HKU16T.</title>
        <authorList>
            <person name="Lau S.K."/>
            <person name="Teng J.L."/>
            <person name="Huang Y."/>
            <person name="Curreem S.O."/>
            <person name="Tsui S.K."/>
            <person name="Woo P.C."/>
        </authorList>
    </citation>
    <scope>NUCLEOTIDE SEQUENCE [LARGE SCALE GENOMIC DNA]</scope>
    <source>
        <strain evidence="3 4">HKU16</strain>
    </source>
</reference>
<sequence length="145" mass="15351">MKKIASICMAVMVCTAILMGCAQQEQPQTGPSASITPAESVAMAESTPPAETVQPTPAPTPSPAPTVNYLVWTGEQWNNAPQEEKRAAAAAVLAEISGKDGVDSTENEGIDSMIASIDTYMQTKPEDTLQQIADQSKEKIENQAE</sequence>
<evidence type="ECO:0000313" key="3">
    <source>
        <dbReference type="EMBL" id="KKI50910.1"/>
    </source>
</evidence>
<name>A0A0M2NKY3_9FIRM</name>
<organism evidence="3 4">
    <name type="scientific">Christensenella hongkongensis</name>
    <dbReference type="NCBI Taxonomy" id="270498"/>
    <lineage>
        <taxon>Bacteria</taxon>
        <taxon>Bacillati</taxon>
        <taxon>Bacillota</taxon>
        <taxon>Clostridia</taxon>
        <taxon>Christensenellales</taxon>
        <taxon>Christensenellaceae</taxon>
        <taxon>Christensenella</taxon>
    </lineage>
</organism>
<feature type="signal peptide" evidence="2">
    <location>
        <begin position="1"/>
        <end position="24"/>
    </location>
</feature>
<protein>
    <recommendedName>
        <fullName evidence="5">Lipoprotein</fullName>
    </recommendedName>
</protein>
<evidence type="ECO:0000256" key="1">
    <source>
        <dbReference type="SAM" id="MobiDB-lite"/>
    </source>
</evidence>
<dbReference type="Proteomes" id="UP000034076">
    <property type="component" value="Unassembled WGS sequence"/>
</dbReference>
<keyword evidence="4" id="KW-1185">Reference proteome</keyword>
<dbReference type="EMBL" id="LAYJ01000090">
    <property type="protein sequence ID" value="KKI50910.1"/>
    <property type="molecule type" value="Genomic_DNA"/>
</dbReference>
<evidence type="ECO:0000256" key="2">
    <source>
        <dbReference type="SAM" id="SignalP"/>
    </source>
</evidence>